<dbReference type="AlphaFoldDB" id="A0A1G7JJQ1"/>
<dbReference type="FunFam" id="3.90.79.10:FF:000024">
    <property type="entry name" value="ADP-ribose pyrophosphatase"/>
    <property type="match status" value="1"/>
</dbReference>
<reference evidence="5" key="1">
    <citation type="submission" date="2016-10" db="EMBL/GenBank/DDBJ databases">
        <authorList>
            <person name="Varghese N."/>
            <person name="Submissions S."/>
        </authorList>
    </citation>
    <scope>NUCLEOTIDE SEQUENCE [LARGE SCALE GENOMIC DNA]</scope>
    <source>
        <strain evidence="5">DSM 23256</strain>
    </source>
</reference>
<dbReference type="CDD" id="cd03424">
    <property type="entry name" value="NUDIX_ADPRase_Nudt5_UGPPase_Nudt14"/>
    <property type="match status" value="1"/>
</dbReference>
<dbReference type="EMBL" id="FNBU01000005">
    <property type="protein sequence ID" value="SDF25116.1"/>
    <property type="molecule type" value="Genomic_DNA"/>
</dbReference>
<dbReference type="GO" id="GO:0006753">
    <property type="term" value="P:nucleoside phosphate metabolic process"/>
    <property type="evidence" value="ECO:0007669"/>
    <property type="project" value="TreeGrafter"/>
</dbReference>
<dbReference type="GO" id="GO:0019693">
    <property type="term" value="P:ribose phosphate metabolic process"/>
    <property type="evidence" value="ECO:0007669"/>
    <property type="project" value="TreeGrafter"/>
</dbReference>
<organism evidence="4 5">
    <name type="scientific">Sporolituus thermophilus DSM 23256</name>
    <dbReference type="NCBI Taxonomy" id="1123285"/>
    <lineage>
        <taxon>Bacteria</taxon>
        <taxon>Bacillati</taxon>
        <taxon>Bacillota</taxon>
        <taxon>Negativicutes</taxon>
        <taxon>Selenomonadales</taxon>
        <taxon>Sporomusaceae</taxon>
        <taxon>Sporolituus</taxon>
    </lineage>
</organism>
<dbReference type="PANTHER" id="PTHR11839:SF18">
    <property type="entry name" value="NUDIX HYDROLASE DOMAIN-CONTAINING PROTEIN"/>
    <property type="match status" value="1"/>
</dbReference>
<dbReference type="Proteomes" id="UP000243333">
    <property type="component" value="Unassembled WGS sequence"/>
</dbReference>
<protein>
    <submittedName>
        <fullName evidence="4">ADP-ribose pyrophosphatase</fullName>
    </submittedName>
</protein>
<evidence type="ECO:0000313" key="5">
    <source>
        <dbReference type="Proteomes" id="UP000243333"/>
    </source>
</evidence>
<comment type="cofactor">
    <cofactor evidence="1">
        <name>Mg(2+)</name>
        <dbReference type="ChEBI" id="CHEBI:18420"/>
    </cofactor>
</comment>
<dbReference type="PROSITE" id="PS00893">
    <property type="entry name" value="NUDIX_BOX"/>
    <property type="match status" value="1"/>
</dbReference>
<dbReference type="PROSITE" id="PS51462">
    <property type="entry name" value="NUDIX"/>
    <property type="match status" value="1"/>
</dbReference>
<evidence type="ECO:0000259" key="3">
    <source>
        <dbReference type="PROSITE" id="PS51462"/>
    </source>
</evidence>
<dbReference type="InterPro" id="IPR000086">
    <property type="entry name" value="NUDIX_hydrolase_dom"/>
</dbReference>
<sequence length="175" mass="19670">MQSLEEQLLKSTRVFEGKIIRLRVDTVRLPDGRQATREVVEHPGAVAVVPILGDGRIALVRQYRHATRQLMLEIPAGKLDKGEDPDVCAARELEEETGFISRSLRKVATVYTTPGFTDEIMHLYVAQQLEPSVQRPDEDEFIQLEYFTRDELRAALQQGAINDAKTMLGLLLAGI</sequence>
<accession>A0A1G7JJQ1</accession>
<proteinExistence type="predicted"/>
<dbReference type="Gene3D" id="3.90.79.10">
    <property type="entry name" value="Nucleoside Triphosphate Pyrophosphohydrolase"/>
    <property type="match status" value="1"/>
</dbReference>
<evidence type="ECO:0000256" key="2">
    <source>
        <dbReference type="ARBA" id="ARBA00022801"/>
    </source>
</evidence>
<dbReference type="STRING" id="1123285.SAMN05660235_00950"/>
<evidence type="ECO:0000313" key="4">
    <source>
        <dbReference type="EMBL" id="SDF25116.1"/>
    </source>
</evidence>
<dbReference type="OrthoDB" id="9806150at2"/>
<dbReference type="RefSeq" id="WP_093688594.1">
    <property type="nucleotide sequence ID" value="NZ_FNBU01000005.1"/>
</dbReference>
<evidence type="ECO:0000256" key="1">
    <source>
        <dbReference type="ARBA" id="ARBA00001946"/>
    </source>
</evidence>
<dbReference type="PANTHER" id="PTHR11839">
    <property type="entry name" value="UDP/ADP-SUGAR PYROPHOSPHATASE"/>
    <property type="match status" value="1"/>
</dbReference>
<dbReference type="GO" id="GO:0016787">
    <property type="term" value="F:hydrolase activity"/>
    <property type="evidence" value="ECO:0007669"/>
    <property type="project" value="UniProtKB-KW"/>
</dbReference>
<dbReference type="SUPFAM" id="SSF55811">
    <property type="entry name" value="Nudix"/>
    <property type="match status" value="1"/>
</dbReference>
<dbReference type="Pfam" id="PF00293">
    <property type="entry name" value="NUDIX"/>
    <property type="match status" value="1"/>
</dbReference>
<keyword evidence="5" id="KW-1185">Reference proteome</keyword>
<dbReference type="InterPro" id="IPR015797">
    <property type="entry name" value="NUDIX_hydrolase-like_dom_sf"/>
</dbReference>
<gene>
    <name evidence="4" type="ORF">SAMN05660235_00950</name>
</gene>
<feature type="domain" description="Nudix hydrolase" evidence="3">
    <location>
        <begin position="41"/>
        <end position="169"/>
    </location>
</feature>
<dbReference type="InterPro" id="IPR020084">
    <property type="entry name" value="NUDIX_hydrolase_CS"/>
</dbReference>
<name>A0A1G7JJQ1_9FIRM</name>
<keyword evidence="2" id="KW-0378">Hydrolase</keyword>
<dbReference type="GO" id="GO:0005829">
    <property type="term" value="C:cytosol"/>
    <property type="evidence" value="ECO:0007669"/>
    <property type="project" value="TreeGrafter"/>
</dbReference>